<dbReference type="Proteomes" id="UP001165080">
    <property type="component" value="Unassembled WGS sequence"/>
</dbReference>
<feature type="compositionally biased region" description="Low complexity" evidence="1">
    <location>
        <begin position="653"/>
        <end position="670"/>
    </location>
</feature>
<name>A0A9W6BCG8_9CHLO</name>
<evidence type="ECO:0000313" key="3">
    <source>
        <dbReference type="EMBL" id="GLC49255.1"/>
    </source>
</evidence>
<dbReference type="PROSITE" id="PS50908">
    <property type="entry name" value="RWD"/>
    <property type="match status" value="1"/>
</dbReference>
<evidence type="ECO:0000313" key="4">
    <source>
        <dbReference type="Proteomes" id="UP001165080"/>
    </source>
</evidence>
<dbReference type="InterPro" id="IPR006575">
    <property type="entry name" value="RWD_dom"/>
</dbReference>
<feature type="region of interest" description="Disordered" evidence="1">
    <location>
        <begin position="256"/>
        <end position="319"/>
    </location>
</feature>
<protein>
    <recommendedName>
        <fullName evidence="2">RWD domain-containing protein</fullName>
    </recommendedName>
</protein>
<dbReference type="SUPFAM" id="SSF57850">
    <property type="entry name" value="RING/U-box"/>
    <property type="match status" value="1"/>
</dbReference>
<dbReference type="SMART" id="SM00184">
    <property type="entry name" value="RING"/>
    <property type="match status" value="1"/>
</dbReference>
<feature type="compositionally biased region" description="Low complexity" evidence="1">
    <location>
        <begin position="487"/>
        <end position="497"/>
    </location>
</feature>
<feature type="domain" description="RWD" evidence="2">
    <location>
        <begin position="7"/>
        <end position="117"/>
    </location>
</feature>
<dbReference type="EMBL" id="BRXU01000002">
    <property type="protein sequence ID" value="GLC49255.1"/>
    <property type="molecule type" value="Genomic_DNA"/>
</dbReference>
<evidence type="ECO:0000259" key="2">
    <source>
        <dbReference type="PROSITE" id="PS50908"/>
    </source>
</evidence>
<feature type="compositionally biased region" description="Gly residues" evidence="1">
    <location>
        <begin position="368"/>
        <end position="378"/>
    </location>
</feature>
<organism evidence="3 4">
    <name type="scientific">Pleodorina starrii</name>
    <dbReference type="NCBI Taxonomy" id="330485"/>
    <lineage>
        <taxon>Eukaryota</taxon>
        <taxon>Viridiplantae</taxon>
        <taxon>Chlorophyta</taxon>
        <taxon>core chlorophytes</taxon>
        <taxon>Chlorophyceae</taxon>
        <taxon>CS clade</taxon>
        <taxon>Chlamydomonadales</taxon>
        <taxon>Volvocaceae</taxon>
        <taxon>Pleodorina</taxon>
    </lineage>
</organism>
<dbReference type="GO" id="GO:0005634">
    <property type="term" value="C:nucleus"/>
    <property type="evidence" value="ECO:0007669"/>
    <property type="project" value="TreeGrafter"/>
</dbReference>
<dbReference type="PANTHER" id="PTHR13198:SF4">
    <property type="entry name" value="E3 UBIQUITIN-PROTEIN LIGASE RNF25"/>
    <property type="match status" value="1"/>
</dbReference>
<keyword evidence="4" id="KW-1185">Reference proteome</keyword>
<dbReference type="Gene3D" id="3.30.40.10">
    <property type="entry name" value="Zinc/RING finger domain, C3HC4 (zinc finger)"/>
    <property type="match status" value="1"/>
</dbReference>
<dbReference type="SUPFAM" id="SSF54495">
    <property type="entry name" value="UBC-like"/>
    <property type="match status" value="1"/>
</dbReference>
<feature type="compositionally biased region" description="Basic and acidic residues" evidence="1">
    <location>
        <begin position="468"/>
        <end position="480"/>
    </location>
</feature>
<dbReference type="GO" id="GO:0016567">
    <property type="term" value="P:protein ubiquitination"/>
    <property type="evidence" value="ECO:0007669"/>
    <property type="project" value="TreeGrafter"/>
</dbReference>
<feature type="compositionally biased region" description="Gly residues" evidence="1">
    <location>
        <begin position="671"/>
        <end position="703"/>
    </location>
</feature>
<feature type="region of interest" description="Disordered" evidence="1">
    <location>
        <begin position="367"/>
        <end position="727"/>
    </location>
</feature>
<dbReference type="InterPro" id="IPR016135">
    <property type="entry name" value="UBQ-conjugating_enzyme/RWD"/>
</dbReference>
<feature type="compositionally biased region" description="Low complexity" evidence="1">
    <location>
        <begin position="708"/>
        <end position="717"/>
    </location>
</feature>
<dbReference type="SMART" id="SM00591">
    <property type="entry name" value="RWD"/>
    <property type="match status" value="1"/>
</dbReference>
<reference evidence="3 4" key="1">
    <citation type="journal article" date="2023" name="Commun. Biol.">
        <title>Reorganization of the ancestral sex-determining regions during the evolution of trioecy in Pleodorina starrii.</title>
        <authorList>
            <person name="Takahashi K."/>
            <person name="Suzuki S."/>
            <person name="Kawai-Toyooka H."/>
            <person name="Yamamoto K."/>
            <person name="Hamaji T."/>
            <person name="Ootsuki R."/>
            <person name="Yamaguchi H."/>
            <person name="Kawachi M."/>
            <person name="Higashiyama T."/>
            <person name="Nozaki H."/>
        </authorList>
    </citation>
    <scope>NUCLEOTIDE SEQUENCE [LARGE SCALE GENOMIC DNA]</scope>
    <source>
        <strain evidence="3 4">NIES-4479</strain>
    </source>
</reference>
<feature type="compositionally biased region" description="Low complexity" evidence="1">
    <location>
        <begin position="385"/>
        <end position="414"/>
    </location>
</feature>
<dbReference type="Gene3D" id="3.10.110.10">
    <property type="entry name" value="Ubiquitin Conjugating Enzyme"/>
    <property type="match status" value="1"/>
</dbReference>
<dbReference type="InterPro" id="IPR039133">
    <property type="entry name" value="RNF25"/>
</dbReference>
<feature type="compositionally biased region" description="Low complexity" evidence="1">
    <location>
        <begin position="623"/>
        <end position="641"/>
    </location>
</feature>
<dbReference type="InterPro" id="IPR001841">
    <property type="entry name" value="Znf_RING"/>
</dbReference>
<dbReference type="GO" id="GO:0061630">
    <property type="term" value="F:ubiquitin protein ligase activity"/>
    <property type="evidence" value="ECO:0007669"/>
    <property type="project" value="InterPro"/>
</dbReference>
<proteinExistence type="predicted"/>
<dbReference type="InterPro" id="IPR013083">
    <property type="entry name" value="Znf_RING/FYVE/PHD"/>
</dbReference>
<feature type="compositionally biased region" description="Low complexity" evidence="1">
    <location>
        <begin position="545"/>
        <end position="557"/>
    </location>
</feature>
<dbReference type="CDD" id="cd23818">
    <property type="entry name" value="RWD_RNF25"/>
    <property type="match status" value="1"/>
</dbReference>
<accession>A0A9W6BCG8</accession>
<sequence>MEGALEIELEALTATFADDVTIEGPSSDKEYPTTIMFRLAPRDADSHDAFVAATLRLHLPSSYPEASPHIELLDTKGIGDQRLEMLHQRLCEEASTLAGEMALGALCEHALDWITEQNRPEGLCAFCLCAMRPGPDPDAAALTQAQALTGAQTQAAQAQPLVRLPCFHAFHRDCYTGWWSWLQLSLEARERELVKHTGASAASVLREQDLPARDPHGVYETSCPVCRAPAPLDCLGPQLRDELVAAAAAADADAAAPSCCDGRGGARPSEHKAPRGGAQQRNGQGRQPHQQQQQQQPCRGARGQGWQEDDEGEGEVEAPRHRLSAAELAGYREVQARHARVLARQRAAGGLIEQACYSIAGWTLGPEPAGGQGQGQGQGREEEQPLQGPGQPSGEEEAGQQVSTQQRQQQQRQQQQRHKGGDSMRGLNGGGGGGGGGRNAPTGPARAPCVLRADATGSSQSEQVGSGHDGHNSGPREQRRGRGGGPQQQRRQPQQQQERQEGNQRRPGTGQVPPGGPASATVEATGGGEVPGSGASARWPEAQGSADAAAAAVVASALRGVCGRPVGDPAPATGASAGGGRNRGGGGGGGGRGGGGAAAGADGPRGAHRPSSGVSAGCGLPPGGASPTSAAASSPAPSCGGSERGSRAARNEQPQPQQRQQQRTRSELSGSGSGSGGADLGSGGAAAGGRSEAGGGGRGGGPGRRARQQQGQGQGQRPRGEPRPSDL</sequence>
<feature type="compositionally biased region" description="Acidic residues" evidence="1">
    <location>
        <begin position="307"/>
        <end position="316"/>
    </location>
</feature>
<feature type="compositionally biased region" description="Gly residues" evidence="1">
    <location>
        <begin position="576"/>
        <end position="598"/>
    </location>
</feature>
<dbReference type="AlphaFoldDB" id="A0A9W6BCG8"/>
<dbReference type="PANTHER" id="PTHR13198">
    <property type="entry name" value="RING FINGER PROTEIN 25"/>
    <property type="match status" value="1"/>
</dbReference>
<feature type="compositionally biased region" description="Gly residues" evidence="1">
    <location>
        <begin position="427"/>
        <end position="438"/>
    </location>
</feature>
<feature type="compositionally biased region" description="Low complexity" evidence="1">
    <location>
        <begin position="275"/>
        <end position="306"/>
    </location>
</feature>
<feature type="compositionally biased region" description="Basic and acidic residues" evidence="1">
    <location>
        <begin position="718"/>
        <end position="727"/>
    </location>
</feature>
<gene>
    <name evidence="3" type="primary">PLEST004291</name>
    <name evidence="3" type="ORF">PLESTB_000199400</name>
</gene>
<comment type="caution">
    <text evidence="3">The sequence shown here is derived from an EMBL/GenBank/DDBJ whole genome shotgun (WGS) entry which is preliminary data.</text>
</comment>
<evidence type="ECO:0000256" key="1">
    <source>
        <dbReference type="SAM" id="MobiDB-lite"/>
    </source>
</evidence>
<dbReference type="Pfam" id="PF05773">
    <property type="entry name" value="RWD"/>
    <property type="match status" value="1"/>
</dbReference>
<dbReference type="OrthoDB" id="432311at2759"/>